<evidence type="ECO:0000313" key="2">
    <source>
        <dbReference type="Proteomes" id="UP001281761"/>
    </source>
</evidence>
<reference evidence="1 2" key="1">
    <citation type="journal article" date="2022" name="bioRxiv">
        <title>Genomics of Preaxostyla Flagellates Illuminates Evolutionary Transitions and the Path Towards Mitochondrial Loss.</title>
        <authorList>
            <person name="Novak L.V.F."/>
            <person name="Treitli S.C."/>
            <person name="Pyrih J."/>
            <person name="Halakuc P."/>
            <person name="Pipaliya S.V."/>
            <person name="Vacek V."/>
            <person name="Brzon O."/>
            <person name="Soukal P."/>
            <person name="Eme L."/>
            <person name="Dacks J.B."/>
            <person name="Karnkowska A."/>
            <person name="Elias M."/>
            <person name="Hampl V."/>
        </authorList>
    </citation>
    <scope>NUCLEOTIDE SEQUENCE [LARGE SCALE GENOMIC DNA]</scope>
    <source>
        <strain evidence="1">NAU3</strain>
        <tissue evidence="1">Gut</tissue>
    </source>
</reference>
<gene>
    <name evidence="1" type="ORF">BLNAU_7585</name>
</gene>
<comment type="caution">
    <text evidence="1">The sequence shown here is derived from an EMBL/GenBank/DDBJ whole genome shotgun (WGS) entry which is preliminary data.</text>
</comment>
<keyword evidence="2" id="KW-1185">Reference proteome</keyword>
<proteinExistence type="predicted"/>
<dbReference type="Proteomes" id="UP001281761">
    <property type="component" value="Unassembled WGS sequence"/>
</dbReference>
<sequence length="146" mass="16410">MEPTTGAGGSFFIGRPFLSMIALPSLAPLCPPFFRSICSSLGIPREGMDARLCRDYNVPVNRIVTLGLVKKKVMKRAVRSLKEGRKGGIRGRPFLLNDDERTEKQQRINHDKTRRIFHNQRSIRTLCTDTIRKRAADAPKPSLCSS</sequence>
<accession>A0ABQ9Y181</accession>
<name>A0ABQ9Y181_9EUKA</name>
<evidence type="ECO:0000313" key="1">
    <source>
        <dbReference type="EMBL" id="KAK2957429.1"/>
    </source>
</evidence>
<protein>
    <submittedName>
        <fullName evidence="1">Uncharacterized protein</fullName>
    </submittedName>
</protein>
<dbReference type="EMBL" id="JARBJD010000046">
    <property type="protein sequence ID" value="KAK2957429.1"/>
    <property type="molecule type" value="Genomic_DNA"/>
</dbReference>
<organism evidence="1 2">
    <name type="scientific">Blattamonas nauphoetae</name>
    <dbReference type="NCBI Taxonomy" id="2049346"/>
    <lineage>
        <taxon>Eukaryota</taxon>
        <taxon>Metamonada</taxon>
        <taxon>Preaxostyla</taxon>
        <taxon>Oxymonadida</taxon>
        <taxon>Blattamonas</taxon>
    </lineage>
</organism>